<reference evidence="2 3" key="1">
    <citation type="submission" date="2019-08" db="EMBL/GenBank/DDBJ databases">
        <title>Bradyrhizobium hipponensis sp. nov., a rhizobium isolated from a Lupinus angustifolius root nodule in Tunisia.</title>
        <authorList>
            <person name="Off K."/>
            <person name="Rejili M."/>
            <person name="Mars M."/>
            <person name="Brachmann A."/>
            <person name="Marin M."/>
        </authorList>
    </citation>
    <scope>NUCLEOTIDE SEQUENCE [LARGE SCALE GENOMIC DNA]</scope>
    <source>
        <strain evidence="3">aSej3</strain>
    </source>
</reference>
<dbReference type="Pfam" id="PF13524">
    <property type="entry name" value="Glyco_trans_1_2"/>
    <property type="match status" value="1"/>
</dbReference>
<dbReference type="EMBL" id="VSTH01000001">
    <property type="protein sequence ID" value="TYO68527.1"/>
    <property type="molecule type" value="Genomic_DNA"/>
</dbReference>
<dbReference type="GO" id="GO:0016740">
    <property type="term" value="F:transferase activity"/>
    <property type="evidence" value="ECO:0007669"/>
    <property type="project" value="UniProtKB-KW"/>
</dbReference>
<keyword evidence="2" id="KW-0808">Transferase</keyword>
<protein>
    <submittedName>
        <fullName evidence="2">Glycosyltransferase family 1 protein</fullName>
    </submittedName>
</protein>
<name>A0A5S4YY43_9BRAD</name>
<evidence type="ECO:0000313" key="2">
    <source>
        <dbReference type="EMBL" id="TYO68527.1"/>
    </source>
</evidence>
<feature type="domain" description="Spore protein YkvP/CgeB glycosyl transferase-like" evidence="1">
    <location>
        <begin position="86"/>
        <end position="196"/>
    </location>
</feature>
<dbReference type="InterPro" id="IPR055259">
    <property type="entry name" value="YkvP/CgeB_Glyco_trans-like"/>
</dbReference>
<sequence length="203" mass="22295">MDAGEAHLTSYVGPWRPIDVVIVGGYSRHHSARARTFEQVAALSNAYEVAFHLDSSRLTRLAESTLGRLLPGLGKHRRPRAVAMIARPPVFGRRFYELLGASKIALNGAIDMAGADRGNMRCFEAMGCGALLVSDNGNYPPGMTPGVTIETYGSAEVAASTISQALMNWPRSAEIAARGRNELNRFYTKTRQWRDFVDLVERI</sequence>
<dbReference type="AlphaFoldDB" id="A0A5S4YY43"/>
<evidence type="ECO:0000313" key="3">
    <source>
        <dbReference type="Proteomes" id="UP000324797"/>
    </source>
</evidence>
<proteinExistence type="predicted"/>
<accession>A0A5S4YY43</accession>
<evidence type="ECO:0000259" key="1">
    <source>
        <dbReference type="Pfam" id="PF13524"/>
    </source>
</evidence>
<gene>
    <name evidence="2" type="ORF">FXV83_00090</name>
</gene>
<keyword evidence="3" id="KW-1185">Reference proteome</keyword>
<comment type="caution">
    <text evidence="2">The sequence shown here is derived from an EMBL/GenBank/DDBJ whole genome shotgun (WGS) entry which is preliminary data.</text>
</comment>
<organism evidence="2 3">
    <name type="scientific">Bradyrhizobium hipponense</name>
    <dbReference type="NCBI Taxonomy" id="2605638"/>
    <lineage>
        <taxon>Bacteria</taxon>
        <taxon>Pseudomonadati</taxon>
        <taxon>Pseudomonadota</taxon>
        <taxon>Alphaproteobacteria</taxon>
        <taxon>Hyphomicrobiales</taxon>
        <taxon>Nitrobacteraceae</taxon>
        <taxon>Bradyrhizobium</taxon>
    </lineage>
</organism>
<dbReference type="Proteomes" id="UP000324797">
    <property type="component" value="Unassembled WGS sequence"/>
</dbReference>